<dbReference type="InterPro" id="IPR019587">
    <property type="entry name" value="Polyketide_cyclase/dehydratase"/>
</dbReference>
<reference evidence="1 2" key="1">
    <citation type="submission" date="2017-03" db="EMBL/GenBank/DDBJ databases">
        <title>Draft genome sequence of Streptomyces scabrisporus NF3, endophyte isolated from Amphipterygium adstringens.</title>
        <authorList>
            <person name="Vazquez M."/>
            <person name="Ceapa C.D."/>
            <person name="Rodriguez Luna D."/>
            <person name="Sanchez Esquivel S."/>
        </authorList>
    </citation>
    <scope>NUCLEOTIDE SEQUENCE [LARGE SCALE GENOMIC DNA]</scope>
    <source>
        <strain evidence="1 2">NF3</strain>
    </source>
</reference>
<sequence>MLRAASSPQIETDRNREDTRMPVINEQVEVAASPEAVWAKLTDYSVFGEWMVPHVEFPNGAPEKLEAGVAYDEKMKLMGFPADIKWTIKDVEAGKSLALDGKGPMGVIMTEIFIVEASGDGSILRIESEVKGGAVQMMAGKVTKATQEALIESLAKFAALVK</sequence>
<dbReference type="Pfam" id="PF10604">
    <property type="entry name" value="Polyketide_cyc2"/>
    <property type="match status" value="1"/>
</dbReference>
<proteinExistence type="predicted"/>
<dbReference type="STRING" id="159449.B4N89_24260"/>
<evidence type="ECO:0000313" key="1">
    <source>
        <dbReference type="EMBL" id="OPC83638.1"/>
    </source>
</evidence>
<dbReference type="Gene3D" id="3.30.530.20">
    <property type="match status" value="1"/>
</dbReference>
<comment type="caution">
    <text evidence="1">The sequence shown here is derived from an EMBL/GenBank/DDBJ whole genome shotgun (WGS) entry which is preliminary data.</text>
</comment>
<dbReference type="eggNOG" id="COG3832">
    <property type="taxonomic scope" value="Bacteria"/>
</dbReference>
<evidence type="ECO:0000313" key="2">
    <source>
        <dbReference type="Proteomes" id="UP000190037"/>
    </source>
</evidence>
<dbReference type="Proteomes" id="UP000190037">
    <property type="component" value="Unassembled WGS sequence"/>
</dbReference>
<organism evidence="1 2">
    <name type="scientific">Embleya scabrispora</name>
    <dbReference type="NCBI Taxonomy" id="159449"/>
    <lineage>
        <taxon>Bacteria</taxon>
        <taxon>Bacillati</taxon>
        <taxon>Actinomycetota</taxon>
        <taxon>Actinomycetes</taxon>
        <taxon>Kitasatosporales</taxon>
        <taxon>Streptomycetaceae</taxon>
        <taxon>Embleya</taxon>
    </lineage>
</organism>
<protein>
    <recommendedName>
        <fullName evidence="3">Polyketide cyclase</fullName>
    </recommendedName>
</protein>
<dbReference type="AlphaFoldDB" id="A0A1T3P3G2"/>
<gene>
    <name evidence="1" type="ORF">B4N89_24260</name>
</gene>
<dbReference type="InterPro" id="IPR023393">
    <property type="entry name" value="START-like_dom_sf"/>
</dbReference>
<dbReference type="EMBL" id="MWQN01000001">
    <property type="protein sequence ID" value="OPC83638.1"/>
    <property type="molecule type" value="Genomic_DNA"/>
</dbReference>
<dbReference type="CDD" id="cd07812">
    <property type="entry name" value="SRPBCC"/>
    <property type="match status" value="1"/>
</dbReference>
<name>A0A1T3P3G2_9ACTN</name>
<keyword evidence="2" id="KW-1185">Reference proteome</keyword>
<evidence type="ECO:0008006" key="3">
    <source>
        <dbReference type="Google" id="ProtNLM"/>
    </source>
</evidence>
<accession>A0A1T3P3G2</accession>
<dbReference type="SUPFAM" id="SSF55961">
    <property type="entry name" value="Bet v1-like"/>
    <property type="match status" value="1"/>
</dbReference>